<name>A0ABP6T4D3_9ACTN</name>
<evidence type="ECO:0000256" key="1">
    <source>
        <dbReference type="SAM" id="MobiDB-lite"/>
    </source>
</evidence>
<dbReference type="EMBL" id="BAAAYN010000040">
    <property type="protein sequence ID" value="GAA3392932.1"/>
    <property type="molecule type" value="Genomic_DNA"/>
</dbReference>
<comment type="caution">
    <text evidence="2">The sequence shown here is derived from an EMBL/GenBank/DDBJ whole genome shotgun (WGS) entry which is preliminary data.</text>
</comment>
<evidence type="ECO:0000313" key="2">
    <source>
        <dbReference type="EMBL" id="GAA3392932.1"/>
    </source>
</evidence>
<reference evidence="3" key="1">
    <citation type="journal article" date="2019" name="Int. J. Syst. Evol. Microbiol.">
        <title>The Global Catalogue of Microorganisms (GCM) 10K type strain sequencing project: providing services to taxonomists for standard genome sequencing and annotation.</title>
        <authorList>
            <consortium name="The Broad Institute Genomics Platform"/>
            <consortium name="The Broad Institute Genome Sequencing Center for Infectious Disease"/>
            <person name="Wu L."/>
            <person name="Ma J."/>
        </authorList>
    </citation>
    <scope>NUCLEOTIDE SEQUENCE [LARGE SCALE GENOMIC DNA]</scope>
    <source>
        <strain evidence="3">JCM 9458</strain>
    </source>
</reference>
<evidence type="ECO:0000313" key="3">
    <source>
        <dbReference type="Proteomes" id="UP001501676"/>
    </source>
</evidence>
<dbReference type="Proteomes" id="UP001501676">
    <property type="component" value="Unassembled WGS sequence"/>
</dbReference>
<feature type="region of interest" description="Disordered" evidence="1">
    <location>
        <begin position="95"/>
        <end position="115"/>
    </location>
</feature>
<organism evidence="2 3">
    <name type="scientific">Cryptosporangium minutisporangium</name>
    <dbReference type="NCBI Taxonomy" id="113569"/>
    <lineage>
        <taxon>Bacteria</taxon>
        <taxon>Bacillati</taxon>
        <taxon>Actinomycetota</taxon>
        <taxon>Actinomycetes</taxon>
        <taxon>Cryptosporangiales</taxon>
        <taxon>Cryptosporangiaceae</taxon>
        <taxon>Cryptosporangium</taxon>
    </lineage>
</organism>
<accession>A0ABP6T4D3</accession>
<dbReference type="RefSeq" id="WP_345731267.1">
    <property type="nucleotide sequence ID" value="NZ_BAAAYN010000040.1"/>
</dbReference>
<protein>
    <submittedName>
        <fullName evidence="2">Uncharacterized protein</fullName>
    </submittedName>
</protein>
<keyword evidence="3" id="KW-1185">Reference proteome</keyword>
<proteinExistence type="predicted"/>
<sequence>MTTVFRVDRGTRDRYAQLVRYHQDLFVDAWGDIAPVEFAAVAWRIATPPLTTTPAYVRWHRRVLSAEVVRNFWDGSLLARVQLVAPSPVNLATLPPVSSGAPPTSPFGDDQVREPGDGAWRGWTSSFGQFVTPTAQDLARGPFLRTTVLVEAPLPLAGLPEAPDGPVEGFEDDADRAVAVLARALDRLVAPVVTSLESSGLPQ</sequence>
<gene>
    <name evidence="2" type="ORF">GCM10020369_56480</name>
</gene>